<protein>
    <submittedName>
        <fullName evidence="1">Uncharacterized protein</fullName>
    </submittedName>
</protein>
<name>A0A7J8BFF9_ROUAE</name>
<accession>A0A7J8BFF9</accession>
<dbReference type="AlphaFoldDB" id="A0A7J8BFF9"/>
<dbReference type="EMBL" id="JACASE010000017">
    <property type="protein sequence ID" value="KAF6397010.1"/>
    <property type="molecule type" value="Genomic_DNA"/>
</dbReference>
<dbReference type="Proteomes" id="UP000593571">
    <property type="component" value="Unassembled WGS sequence"/>
</dbReference>
<organism evidence="1 2">
    <name type="scientific">Rousettus aegyptiacus</name>
    <name type="common">Egyptian fruit bat</name>
    <name type="synonym">Pteropus aegyptiacus</name>
    <dbReference type="NCBI Taxonomy" id="9407"/>
    <lineage>
        <taxon>Eukaryota</taxon>
        <taxon>Metazoa</taxon>
        <taxon>Chordata</taxon>
        <taxon>Craniata</taxon>
        <taxon>Vertebrata</taxon>
        <taxon>Euteleostomi</taxon>
        <taxon>Mammalia</taxon>
        <taxon>Eutheria</taxon>
        <taxon>Laurasiatheria</taxon>
        <taxon>Chiroptera</taxon>
        <taxon>Yinpterochiroptera</taxon>
        <taxon>Pteropodoidea</taxon>
        <taxon>Pteropodidae</taxon>
        <taxon>Rousettinae</taxon>
        <taxon>Rousettus</taxon>
    </lineage>
</organism>
<sequence length="213" mass="23367">MPTLLPAWLTTHNAPCHVSRGQLVSREKRTRNTNRKINREAPTPILKTPEATDNCVTRSTINCPSASHMGYPDLHKGRAVNASRGHPEQGQGHTAQVTAEVPEHGQQLHLAPALQPALAGLLLTHPEGLGPLILIPPAAPKLIFPLCLCSRSNTTSRPLLHYGWRGRDLSNSLKEETPDSSRQLWIPQLARISGLLTANLQTHLGREEVKVKH</sequence>
<gene>
    <name evidence="1" type="ORF">HJG63_009687</name>
</gene>
<evidence type="ECO:0000313" key="2">
    <source>
        <dbReference type="Proteomes" id="UP000593571"/>
    </source>
</evidence>
<keyword evidence="2" id="KW-1185">Reference proteome</keyword>
<reference evidence="1 2" key="1">
    <citation type="journal article" date="2020" name="Nature">
        <title>Six reference-quality genomes reveal evolution of bat adaptations.</title>
        <authorList>
            <person name="Jebb D."/>
            <person name="Huang Z."/>
            <person name="Pippel M."/>
            <person name="Hughes G.M."/>
            <person name="Lavrichenko K."/>
            <person name="Devanna P."/>
            <person name="Winkler S."/>
            <person name="Jermiin L.S."/>
            <person name="Skirmuntt E.C."/>
            <person name="Katzourakis A."/>
            <person name="Burkitt-Gray L."/>
            <person name="Ray D.A."/>
            <person name="Sullivan K.A.M."/>
            <person name="Roscito J.G."/>
            <person name="Kirilenko B.M."/>
            <person name="Davalos L.M."/>
            <person name="Corthals A.P."/>
            <person name="Power M.L."/>
            <person name="Jones G."/>
            <person name="Ransome R.D."/>
            <person name="Dechmann D.K.N."/>
            <person name="Locatelli A.G."/>
            <person name="Puechmaille S.J."/>
            <person name="Fedrigo O."/>
            <person name="Jarvis E.D."/>
            <person name="Hiller M."/>
            <person name="Vernes S.C."/>
            <person name="Myers E.W."/>
            <person name="Teeling E.C."/>
        </authorList>
    </citation>
    <scope>NUCLEOTIDE SEQUENCE [LARGE SCALE GENOMIC DNA]</scope>
    <source>
        <strain evidence="1">MRouAeg1</strain>
        <tissue evidence="1">Muscle</tissue>
    </source>
</reference>
<proteinExistence type="predicted"/>
<comment type="caution">
    <text evidence="1">The sequence shown here is derived from an EMBL/GenBank/DDBJ whole genome shotgun (WGS) entry which is preliminary data.</text>
</comment>
<evidence type="ECO:0000313" key="1">
    <source>
        <dbReference type="EMBL" id="KAF6397010.1"/>
    </source>
</evidence>